<protein>
    <submittedName>
        <fullName evidence="2">Uncharacterized protein</fullName>
    </submittedName>
</protein>
<sequence>MLPPNTNTKPVFLIPHIPFRLASFNVHALMQIGQQIGLVTSLEDLDIDICCLSETHIQNSSEVLQIRSRSIASKSMFHLRLSGNPMTSSGFVNVGVALGTRA</sequence>
<organism evidence="1 2">
    <name type="scientific">Schistosoma mattheei</name>
    <dbReference type="NCBI Taxonomy" id="31246"/>
    <lineage>
        <taxon>Eukaryota</taxon>
        <taxon>Metazoa</taxon>
        <taxon>Spiralia</taxon>
        <taxon>Lophotrochozoa</taxon>
        <taxon>Platyhelminthes</taxon>
        <taxon>Trematoda</taxon>
        <taxon>Digenea</taxon>
        <taxon>Strigeidida</taxon>
        <taxon>Schistosomatoidea</taxon>
        <taxon>Schistosomatidae</taxon>
        <taxon>Schistosoma</taxon>
    </lineage>
</organism>
<accession>A0AA85BSE5</accession>
<evidence type="ECO:0000313" key="2">
    <source>
        <dbReference type="WBParaSite" id="SMTH1_72360.1"/>
    </source>
</evidence>
<dbReference type="AlphaFoldDB" id="A0AA85BSE5"/>
<dbReference type="InterPro" id="IPR036691">
    <property type="entry name" value="Endo/exonu/phosph_ase_sf"/>
</dbReference>
<dbReference type="Gene3D" id="3.60.10.10">
    <property type="entry name" value="Endonuclease/exonuclease/phosphatase"/>
    <property type="match status" value="1"/>
</dbReference>
<name>A0AA85BSE5_9TREM</name>
<evidence type="ECO:0000313" key="1">
    <source>
        <dbReference type="Proteomes" id="UP000050791"/>
    </source>
</evidence>
<reference evidence="2" key="1">
    <citation type="submission" date="2023-11" db="UniProtKB">
        <authorList>
            <consortium name="WormBaseParasite"/>
        </authorList>
    </citation>
    <scope>IDENTIFICATION</scope>
</reference>
<proteinExistence type="predicted"/>
<dbReference type="SUPFAM" id="SSF56219">
    <property type="entry name" value="DNase I-like"/>
    <property type="match status" value="1"/>
</dbReference>
<dbReference type="WBParaSite" id="SMTH1_72360.1">
    <property type="protein sequence ID" value="SMTH1_72360.1"/>
    <property type="gene ID" value="SMTH1_72360"/>
</dbReference>
<dbReference type="Proteomes" id="UP000050791">
    <property type="component" value="Unassembled WGS sequence"/>
</dbReference>